<dbReference type="AlphaFoldDB" id="A0A6M8HTG0"/>
<proteinExistence type="predicted"/>
<gene>
    <name evidence="2" type="ORF">HN018_17700</name>
</gene>
<sequence length="149" mass="16091">MMKFRFAAAILAFYPMAAHATESPWTGTWKLAPARSSPGADGAPPAYVLAITADRRIRWEIPSIGEVVTGHIDGQPMVVHRTKPTPGLTLSVFSSDPALPHELAYKVEKNGTQIGGGRMILIEGGKAWVDISWAAGKEEYGAELVYVRS</sequence>
<feature type="chain" id="PRO_5026751215" evidence="1">
    <location>
        <begin position="21"/>
        <end position="149"/>
    </location>
</feature>
<evidence type="ECO:0000313" key="2">
    <source>
        <dbReference type="EMBL" id="QKE91622.1"/>
    </source>
</evidence>
<keyword evidence="1" id="KW-0732">Signal</keyword>
<dbReference type="RefSeq" id="WP_171835239.1">
    <property type="nucleotide sequence ID" value="NZ_CP053708.1"/>
</dbReference>
<name>A0A6M8HTG0_9PROT</name>
<protein>
    <submittedName>
        <fullName evidence="2">Uncharacterized protein</fullName>
    </submittedName>
</protein>
<feature type="signal peptide" evidence="1">
    <location>
        <begin position="1"/>
        <end position="20"/>
    </location>
</feature>
<organism evidence="2 3">
    <name type="scientific">Lichenicola cladoniae</name>
    <dbReference type="NCBI Taxonomy" id="1484109"/>
    <lineage>
        <taxon>Bacteria</taxon>
        <taxon>Pseudomonadati</taxon>
        <taxon>Pseudomonadota</taxon>
        <taxon>Alphaproteobacteria</taxon>
        <taxon>Acetobacterales</taxon>
        <taxon>Acetobacteraceae</taxon>
        <taxon>Lichenicola</taxon>
    </lineage>
</organism>
<evidence type="ECO:0000256" key="1">
    <source>
        <dbReference type="SAM" id="SignalP"/>
    </source>
</evidence>
<accession>A0A6M8HTG0</accession>
<keyword evidence="3" id="KW-1185">Reference proteome</keyword>
<dbReference type="KEGG" id="lck:HN018_17700"/>
<evidence type="ECO:0000313" key="3">
    <source>
        <dbReference type="Proteomes" id="UP000500767"/>
    </source>
</evidence>
<reference evidence="2 3" key="1">
    <citation type="journal article" date="2014" name="World J. Microbiol. Biotechnol.">
        <title>Biodiversity and physiological characteristics of Antarctic and Arctic lichens-associated bacteria.</title>
        <authorList>
            <person name="Lee Y.M."/>
            <person name="Kim E.H."/>
            <person name="Lee H.K."/>
            <person name="Hong S.G."/>
        </authorList>
    </citation>
    <scope>NUCLEOTIDE SEQUENCE [LARGE SCALE GENOMIC DNA]</scope>
    <source>
        <strain evidence="2 3">PAMC 26569</strain>
    </source>
</reference>
<dbReference type="EMBL" id="CP053708">
    <property type="protein sequence ID" value="QKE91622.1"/>
    <property type="molecule type" value="Genomic_DNA"/>
</dbReference>
<dbReference type="Proteomes" id="UP000500767">
    <property type="component" value="Chromosome"/>
</dbReference>